<accession>A0AAD2B4L8</accession>
<evidence type="ECO:0000313" key="2">
    <source>
        <dbReference type="EMBL" id="CAJ0899847.1"/>
    </source>
</evidence>
<evidence type="ECO:0000313" key="1">
    <source>
        <dbReference type="EMBL" id="CAJ0698447.1"/>
    </source>
</evidence>
<sequence>MFFVDLEALRVYRQGVICGAGEFTPGTRFGHKDEAVVTAVVLEEVGDAPFFGEALEEGEIRLAVLDFPFELGEGAFVQALVDAEGVVGQDVVEDGDDALVLEGFVVAGLGGEPEPGAQGESVEAVVGDAADHLGAGDEAGDVALTGANAAQQASADAVQFSG</sequence>
<name>A0AAD2B4L8_9RALS</name>
<keyword evidence="4" id="KW-1185">Reference proteome</keyword>
<gene>
    <name evidence="2" type="ORF">R77569_04977</name>
    <name evidence="1" type="ORF">R77591_04986</name>
</gene>
<evidence type="ECO:0000313" key="4">
    <source>
        <dbReference type="Proteomes" id="UP001190452"/>
    </source>
</evidence>
<dbReference type="Proteomes" id="UP001190002">
    <property type="component" value="Unassembled WGS sequence"/>
</dbReference>
<comment type="caution">
    <text evidence="1">The sequence shown here is derived from an EMBL/GenBank/DDBJ whole genome shotgun (WGS) entry which is preliminary data.</text>
</comment>
<dbReference type="EMBL" id="CAUDKV010000048">
    <property type="protein sequence ID" value="CAJ0899847.1"/>
    <property type="molecule type" value="Genomic_DNA"/>
</dbReference>
<proteinExistence type="predicted"/>
<reference evidence="1 4" key="1">
    <citation type="submission" date="2023-07" db="EMBL/GenBank/DDBJ databases">
        <authorList>
            <person name="Peeters C."/>
        </authorList>
    </citation>
    <scope>NUCLEOTIDE SEQUENCE</scope>
    <source>
        <strain evidence="2 4">R-77569</strain>
        <strain evidence="1">R-77591</strain>
    </source>
</reference>
<dbReference type="Proteomes" id="UP001190452">
    <property type="component" value="Unassembled WGS sequence"/>
</dbReference>
<dbReference type="EMBL" id="CATVXE010000060">
    <property type="protein sequence ID" value="CAJ0698447.1"/>
    <property type="molecule type" value="Genomic_DNA"/>
</dbReference>
<evidence type="ECO:0000313" key="3">
    <source>
        <dbReference type="Proteomes" id="UP001190002"/>
    </source>
</evidence>
<protein>
    <submittedName>
        <fullName evidence="1">Uncharacterized protein</fullName>
    </submittedName>
</protein>
<dbReference type="AlphaFoldDB" id="A0AAD2B4L8"/>
<organism evidence="1 3">
    <name type="scientific">Ralstonia mannitolilytica</name>
    <dbReference type="NCBI Taxonomy" id="105219"/>
    <lineage>
        <taxon>Bacteria</taxon>
        <taxon>Pseudomonadati</taxon>
        <taxon>Pseudomonadota</taxon>
        <taxon>Betaproteobacteria</taxon>
        <taxon>Burkholderiales</taxon>
        <taxon>Burkholderiaceae</taxon>
        <taxon>Ralstonia</taxon>
    </lineage>
</organism>